<dbReference type="Proteomes" id="UP000298030">
    <property type="component" value="Unassembled WGS sequence"/>
</dbReference>
<proteinExistence type="predicted"/>
<reference evidence="2 3" key="1">
    <citation type="journal article" date="2019" name="Nat. Ecol. Evol.">
        <title>Megaphylogeny resolves global patterns of mushroom evolution.</title>
        <authorList>
            <person name="Varga T."/>
            <person name="Krizsan K."/>
            <person name="Foldi C."/>
            <person name="Dima B."/>
            <person name="Sanchez-Garcia M."/>
            <person name="Sanchez-Ramirez S."/>
            <person name="Szollosi G.J."/>
            <person name="Szarkandi J.G."/>
            <person name="Papp V."/>
            <person name="Albert L."/>
            <person name="Andreopoulos W."/>
            <person name="Angelini C."/>
            <person name="Antonin V."/>
            <person name="Barry K.W."/>
            <person name="Bougher N.L."/>
            <person name="Buchanan P."/>
            <person name="Buyck B."/>
            <person name="Bense V."/>
            <person name="Catcheside P."/>
            <person name="Chovatia M."/>
            <person name="Cooper J."/>
            <person name="Damon W."/>
            <person name="Desjardin D."/>
            <person name="Finy P."/>
            <person name="Geml J."/>
            <person name="Haridas S."/>
            <person name="Hughes K."/>
            <person name="Justo A."/>
            <person name="Karasinski D."/>
            <person name="Kautmanova I."/>
            <person name="Kiss B."/>
            <person name="Kocsube S."/>
            <person name="Kotiranta H."/>
            <person name="LaButti K.M."/>
            <person name="Lechner B.E."/>
            <person name="Liimatainen K."/>
            <person name="Lipzen A."/>
            <person name="Lukacs Z."/>
            <person name="Mihaltcheva S."/>
            <person name="Morgado L.N."/>
            <person name="Niskanen T."/>
            <person name="Noordeloos M.E."/>
            <person name="Ohm R.A."/>
            <person name="Ortiz-Santana B."/>
            <person name="Ovrebo C."/>
            <person name="Racz N."/>
            <person name="Riley R."/>
            <person name="Savchenko A."/>
            <person name="Shiryaev A."/>
            <person name="Soop K."/>
            <person name="Spirin V."/>
            <person name="Szebenyi C."/>
            <person name="Tomsovsky M."/>
            <person name="Tulloss R.E."/>
            <person name="Uehling J."/>
            <person name="Grigoriev I.V."/>
            <person name="Vagvolgyi C."/>
            <person name="Papp T."/>
            <person name="Martin F.M."/>
            <person name="Miettinen O."/>
            <person name="Hibbett D.S."/>
            <person name="Nagy L.G."/>
        </authorList>
    </citation>
    <scope>NUCLEOTIDE SEQUENCE [LARGE SCALE GENOMIC DNA]</scope>
    <source>
        <strain evidence="2 3">FP101781</strain>
    </source>
</reference>
<keyword evidence="3" id="KW-1185">Reference proteome</keyword>
<protein>
    <recommendedName>
        <fullName evidence="4">Secreted protein</fullName>
    </recommendedName>
</protein>
<evidence type="ECO:0000313" key="2">
    <source>
        <dbReference type="EMBL" id="TEB27413.1"/>
    </source>
</evidence>
<evidence type="ECO:0008006" key="4">
    <source>
        <dbReference type="Google" id="ProtNLM"/>
    </source>
</evidence>
<accession>A0A4Y7SZW5</accession>
<feature type="signal peptide" evidence="1">
    <location>
        <begin position="1"/>
        <end position="18"/>
    </location>
</feature>
<sequence length="80" mass="8688">MGWHLWLVVIANMRVLGPRGREAGTHSQAASAGTTGIQSPRCYSRVLLCAMGIWGHPHLVCASHFSLRGALWRAPVPEIS</sequence>
<evidence type="ECO:0000256" key="1">
    <source>
        <dbReference type="SAM" id="SignalP"/>
    </source>
</evidence>
<evidence type="ECO:0000313" key="3">
    <source>
        <dbReference type="Proteomes" id="UP000298030"/>
    </source>
</evidence>
<keyword evidence="1" id="KW-0732">Signal</keyword>
<comment type="caution">
    <text evidence="2">The sequence shown here is derived from an EMBL/GenBank/DDBJ whole genome shotgun (WGS) entry which is preliminary data.</text>
</comment>
<organism evidence="2 3">
    <name type="scientific">Coprinellus micaceus</name>
    <name type="common">Glistening ink-cap mushroom</name>
    <name type="synonym">Coprinus micaceus</name>
    <dbReference type="NCBI Taxonomy" id="71717"/>
    <lineage>
        <taxon>Eukaryota</taxon>
        <taxon>Fungi</taxon>
        <taxon>Dikarya</taxon>
        <taxon>Basidiomycota</taxon>
        <taxon>Agaricomycotina</taxon>
        <taxon>Agaricomycetes</taxon>
        <taxon>Agaricomycetidae</taxon>
        <taxon>Agaricales</taxon>
        <taxon>Agaricineae</taxon>
        <taxon>Psathyrellaceae</taxon>
        <taxon>Coprinellus</taxon>
    </lineage>
</organism>
<dbReference type="AlphaFoldDB" id="A0A4Y7SZW5"/>
<name>A0A4Y7SZW5_COPMI</name>
<dbReference type="EMBL" id="QPFP01000040">
    <property type="protein sequence ID" value="TEB27413.1"/>
    <property type="molecule type" value="Genomic_DNA"/>
</dbReference>
<gene>
    <name evidence="2" type="ORF">FA13DRAFT_934785</name>
</gene>
<feature type="chain" id="PRO_5021444735" description="Secreted protein" evidence="1">
    <location>
        <begin position="19"/>
        <end position="80"/>
    </location>
</feature>